<dbReference type="Pfam" id="PF04843">
    <property type="entry name" value="Herpes_teg_N"/>
    <property type="match status" value="1"/>
</dbReference>
<comment type="caution">
    <text evidence="2">The sequence shown here is derived from an EMBL/GenBank/DDBJ whole genome shotgun (WGS) entry which is preliminary data.</text>
</comment>
<feature type="domain" description="Peptidase C76" evidence="1">
    <location>
        <begin position="3"/>
        <end position="154"/>
    </location>
</feature>
<feature type="non-terminal residue" evidence="2">
    <location>
        <position position="1"/>
    </location>
</feature>
<sequence length="200" mass="21955">GLHQGSDIFPQNSQGLQCTAMSATAIAYASVQNISTWTANILDEVLIRGEAYFQQQNQMRTQEESRLPMNTDDIDGYVNGVFGSFTIKISSDHGSLIAGMLNKFKTRTESPIRLNTAIQTFIDLGHTYGILTTAGYSMALVIEDNYLYFFDSHSRGPKGGVSLNGSSCVLKYELTSAKSLSTLVHKNVQPRSSPNLDDTR</sequence>
<name>A0A8J2KEQ8_9HEXA</name>
<dbReference type="OrthoDB" id="7916681at2759"/>
<protein>
    <recommendedName>
        <fullName evidence="1">Peptidase C76 domain-containing protein</fullName>
    </recommendedName>
</protein>
<reference evidence="2" key="1">
    <citation type="submission" date="2021-06" db="EMBL/GenBank/DDBJ databases">
        <authorList>
            <person name="Hodson N. C."/>
            <person name="Mongue J. A."/>
            <person name="Jaron S. K."/>
        </authorList>
    </citation>
    <scope>NUCLEOTIDE SEQUENCE</scope>
</reference>
<evidence type="ECO:0000259" key="1">
    <source>
        <dbReference type="Pfam" id="PF04843"/>
    </source>
</evidence>
<keyword evidence="3" id="KW-1185">Reference proteome</keyword>
<evidence type="ECO:0000313" key="3">
    <source>
        <dbReference type="Proteomes" id="UP000708208"/>
    </source>
</evidence>
<dbReference type="AlphaFoldDB" id="A0A8J2KEQ8"/>
<dbReference type="InterPro" id="IPR006928">
    <property type="entry name" value="Herpes_teg_USP"/>
</dbReference>
<organism evidence="2 3">
    <name type="scientific">Allacma fusca</name>
    <dbReference type="NCBI Taxonomy" id="39272"/>
    <lineage>
        <taxon>Eukaryota</taxon>
        <taxon>Metazoa</taxon>
        <taxon>Ecdysozoa</taxon>
        <taxon>Arthropoda</taxon>
        <taxon>Hexapoda</taxon>
        <taxon>Collembola</taxon>
        <taxon>Symphypleona</taxon>
        <taxon>Sminthuridae</taxon>
        <taxon>Allacma</taxon>
    </lineage>
</organism>
<evidence type="ECO:0000313" key="2">
    <source>
        <dbReference type="EMBL" id="CAG7815363.1"/>
    </source>
</evidence>
<dbReference type="EMBL" id="CAJVCH010342511">
    <property type="protein sequence ID" value="CAG7815363.1"/>
    <property type="molecule type" value="Genomic_DNA"/>
</dbReference>
<dbReference type="Proteomes" id="UP000708208">
    <property type="component" value="Unassembled WGS sequence"/>
</dbReference>
<accession>A0A8J2KEQ8</accession>
<gene>
    <name evidence="2" type="ORF">AFUS01_LOCUS26048</name>
</gene>
<feature type="non-terminal residue" evidence="2">
    <location>
        <position position="200"/>
    </location>
</feature>
<dbReference type="PANTHER" id="PTHR40552:SF6">
    <property type="entry name" value="FI09606P-RELATED"/>
    <property type="match status" value="1"/>
</dbReference>
<dbReference type="PANTHER" id="PTHR40552">
    <property type="entry name" value="AT05186P-RELATED"/>
    <property type="match status" value="1"/>
</dbReference>
<proteinExistence type="predicted"/>